<dbReference type="GO" id="GO:0046656">
    <property type="term" value="P:folic acid biosynthetic process"/>
    <property type="evidence" value="ECO:0007669"/>
    <property type="project" value="UniProtKB-KW"/>
</dbReference>
<dbReference type="GO" id="GO:0046654">
    <property type="term" value="P:tetrahydrofolate biosynthetic process"/>
    <property type="evidence" value="ECO:0007669"/>
    <property type="project" value="TreeGrafter"/>
</dbReference>
<dbReference type="CDD" id="cd00739">
    <property type="entry name" value="DHPS"/>
    <property type="match status" value="1"/>
</dbReference>
<accession>A0AAE3MDV5</accession>
<dbReference type="InterPro" id="IPR011005">
    <property type="entry name" value="Dihydropteroate_synth-like_sf"/>
</dbReference>
<evidence type="ECO:0000256" key="2">
    <source>
        <dbReference type="ARBA" id="ARBA00001946"/>
    </source>
</evidence>
<reference evidence="11" key="1">
    <citation type="submission" date="2022-10" db="EMBL/GenBank/DDBJ databases">
        <authorList>
            <person name="Yu W.X."/>
        </authorList>
    </citation>
    <scope>NUCLEOTIDE SEQUENCE</scope>
    <source>
        <strain evidence="11">D04</strain>
    </source>
</reference>
<gene>
    <name evidence="11" type="primary">folP</name>
    <name evidence="11" type="ORF">OM074_09885</name>
</gene>
<dbReference type="Pfam" id="PF00809">
    <property type="entry name" value="Pterin_bind"/>
    <property type="match status" value="1"/>
</dbReference>
<comment type="function">
    <text evidence="9">Catalyzes the condensation of para-aminobenzoate (pABA) with 6-hydroxymethyl-7,8-dihydropterin diphosphate (DHPt-PP) to form 7,8-dihydropteroate (H2Pte), the immediate precursor of folate derivatives.</text>
</comment>
<dbReference type="Gene3D" id="3.20.20.20">
    <property type="entry name" value="Dihydropteroate synthase-like"/>
    <property type="match status" value="1"/>
</dbReference>
<dbReference type="GO" id="GO:0004156">
    <property type="term" value="F:dihydropteroate synthase activity"/>
    <property type="evidence" value="ECO:0007669"/>
    <property type="project" value="UniProtKB-EC"/>
</dbReference>
<dbReference type="SUPFAM" id="SSF51717">
    <property type="entry name" value="Dihydropteroate synthetase-like"/>
    <property type="match status" value="1"/>
</dbReference>
<comment type="similarity">
    <text evidence="9">Belongs to the DHPS family.</text>
</comment>
<dbReference type="PROSITE" id="PS00793">
    <property type="entry name" value="DHPS_2"/>
    <property type="match status" value="1"/>
</dbReference>
<dbReference type="Proteomes" id="UP001207408">
    <property type="component" value="Unassembled WGS sequence"/>
</dbReference>
<comment type="pathway">
    <text evidence="3 9">Cofactor biosynthesis; tetrahydrofolate biosynthesis; 7,8-dihydrofolate from 2-amino-4-hydroxy-6-hydroxymethyl-7,8-dihydropteridine diphosphate and 4-aminobenzoate: step 1/2.</text>
</comment>
<evidence type="ECO:0000256" key="3">
    <source>
        <dbReference type="ARBA" id="ARBA00004763"/>
    </source>
</evidence>
<keyword evidence="7 9" id="KW-0460">Magnesium</keyword>
<dbReference type="PANTHER" id="PTHR20941">
    <property type="entry name" value="FOLATE SYNTHESIS PROTEINS"/>
    <property type="match status" value="1"/>
</dbReference>
<evidence type="ECO:0000256" key="6">
    <source>
        <dbReference type="ARBA" id="ARBA00022723"/>
    </source>
</evidence>
<dbReference type="PROSITE" id="PS00792">
    <property type="entry name" value="DHPS_1"/>
    <property type="match status" value="1"/>
</dbReference>
<dbReference type="PANTHER" id="PTHR20941:SF1">
    <property type="entry name" value="FOLIC ACID SYNTHESIS PROTEIN FOL1"/>
    <property type="match status" value="1"/>
</dbReference>
<dbReference type="InterPro" id="IPR000489">
    <property type="entry name" value="Pterin-binding_dom"/>
</dbReference>
<feature type="domain" description="Pterin-binding" evidence="10">
    <location>
        <begin position="23"/>
        <end position="277"/>
    </location>
</feature>
<dbReference type="RefSeq" id="WP_301199311.1">
    <property type="nucleotide sequence ID" value="NZ_JAPDPI010000017.1"/>
</dbReference>
<dbReference type="InterPro" id="IPR006390">
    <property type="entry name" value="DHP_synth_dom"/>
</dbReference>
<dbReference type="PROSITE" id="PS50972">
    <property type="entry name" value="PTERIN_BINDING"/>
    <property type="match status" value="1"/>
</dbReference>
<dbReference type="GO" id="GO:0046872">
    <property type="term" value="F:metal ion binding"/>
    <property type="evidence" value="ECO:0007669"/>
    <property type="project" value="UniProtKB-KW"/>
</dbReference>
<evidence type="ECO:0000256" key="1">
    <source>
        <dbReference type="ARBA" id="ARBA00000012"/>
    </source>
</evidence>
<evidence type="ECO:0000256" key="9">
    <source>
        <dbReference type="RuleBase" id="RU361205"/>
    </source>
</evidence>
<protein>
    <recommendedName>
        <fullName evidence="4 9">Dihydropteroate synthase</fullName>
        <shortName evidence="9">DHPS</shortName>
        <ecNumber evidence="4 9">2.5.1.15</ecNumber>
    </recommendedName>
    <alternativeName>
        <fullName evidence="9">Dihydropteroate pyrophosphorylase</fullName>
    </alternativeName>
</protein>
<organism evidence="11 12">
    <name type="scientific">Plebeiibacterium marinum</name>
    <dbReference type="NCBI Taxonomy" id="2992111"/>
    <lineage>
        <taxon>Bacteria</taxon>
        <taxon>Pseudomonadati</taxon>
        <taxon>Bacteroidota</taxon>
        <taxon>Bacteroidia</taxon>
        <taxon>Marinilabiliales</taxon>
        <taxon>Marinilabiliaceae</taxon>
        <taxon>Plebeiibacterium</taxon>
    </lineage>
</organism>
<comment type="cofactor">
    <cofactor evidence="2 9">
        <name>Mg(2+)</name>
        <dbReference type="ChEBI" id="CHEBI:18420"/>
    </cofactor>
</comment>
<evidence type="ECO:0000313" key="11">
    <source>
        <dbReference type="EMBL" id="MCW3805939.1"/>
    </source>
</evidence>
<evidence type="ECO:0000256" key="4">
    <source>
        <dbReference type="ARBA" id="ARBA00012458"/>
    </source>
</evidence>
<comment type="catalytic activity">
    <reaction evidence="1">
        <text>(7,8-dihydropterin-6-yl)methyl diphosphate + 4-aminobenzoate = 7,8-dihydropteroate + diphosphate</text>
        <dbReference type="Rhea" id="RHEA:19949"/>
        <dbReference type="ChEBI" id="CHEBI:17836"/>
        <dbReference type="ChEBI" id="CHEBI:17839"/>
        <dbReference type="ChEBI" id="CHEBI:33019"/>
        <dbReference type="ChEBI" id="CHEBI:72950"/>
        <dbReference type="EC" id="2.5.1.15"/>
    </reaction>
</comment>
<evidence type="ECO:0000256" key="5">
    <source>
        <dbReference type="ARBA" id="ARBA00022679"/>
    </source>
</evidence>
<dbReference type="EC" id="2.5.1.15" evidence="4 9"/>
<dbReference type="EMBL" id="JAPDPI010000017">
    <property type="protein sequence ID" value="MCW3805939.1"/>
    <property type="molecule type" value="Genomic_DNA"/>
</dbReference>
<name>A0AAE3MDV5_9BACT</name>
<evidence type="ECO:0000313" key="12">
    <source>
        <dbReference type="Proteomes" id="UP001207408"/>
    </source>
</evidence>
<proteinExistence type="inferred from homology"/>
<dbReference type="NCBIfam" id="TIGR01496">
    <property type="entry name" value="DHPS"/>
    <property type="match status" value="1"/>
</dbReference>
<keyword evidence="12" id="KW-1185">Reference proteome</keyword>
<keyword evidence="5 9" id="KW-0808">Transferase</keyword>
<keyword evidence="8 9" id="KW-0289">Folate biosynthesis</keyword>
<keyword evidence="6 9" id="KW-0479">Metal-binding</keyword>
<sequence length="288" mass="32681">MTEYLKQKSYINCNGKLLDLSIPKVMGILNVTTDSFFDGGKYSDEEAIMKRVDQMMQEGVDIVDIGAYSSRPGAVHISESDELKRLDNALRMIRKKYPDIIISVDTFRADIARFVVERHGVDIVNDISAGDMDEAMLETVVELNVPYIMMHMKGIPQNMQDNPLYDNDIIYELIDYLSKKVEFLKQKGLHDIILDPGFGFGKTVDDNYEILQRLKELKVFELPILVGVSRKSMIYKLLGGTPQEALNGTSALNMVSLQNGAKILRVHDVKEARECVQLYTKLQSFKVM</sequence>
<dbReference type="AlphaFoldDB" id="A0AAE3MDV5"/>
<comment type="caution">
    <text evidence="11">The sequence shown here is derived from an EMBL/GenBank/DDBJ whole genome shotgun (WGS) entry which is preliminary data.</text>
</comment>
<evidence type="ECO:0000259" key="10">
    <source>
        <dbReference type="PROSITE" id="PS50972"/>
    </source>
</evidence>
<evidence type="ECO:0000256" key="8">
    <source>
        <dbReference type="ARBA" id="ARBA00022909"/>
    </source>
</evidence>
<evidence type="ECO:0000256" key="7">
    <source>
        <dbReference type="ARBA" id="ARBA00022842"/>
    </source>
</evidence>
<dbReference type="GO" id="GO:0005829">
    <property type="term" value="C:cytosol"/>
    <property type="evidence" value="ECO:0007669"/>
    <property type="project" value="TreeGrafter"/>
</dbReference>
<dbReference type="InterPro" id="IPR045031">
    <property type="entry name" value="DHP_synth-like"/>
</dbReference>